<reference evidence="2 3" key="1">
    <citation type="submission" date="2016-03" db="EMBL/GenBank/DDBJ databases">
        <title>EvidentialGene: Evidence-directed Construction of Genes on Genomes.</title>
        <authorList>
            <person name="Gilbert D.G."/>
            <person name="Choi J.-H."/>
            <person name="Mockaitis K."/>
            <person name="Colbourne J."/>
            <person name="Pfrender M."/>
        </authorList>
    </citation>
    <scope>NUCLEOTIDE SEQUENCE [LARGE SCALE GENOMIC DNA]</scope>
    <source>
        <strain evidence="2 3">Xinb3</strain>
        <tissue evidence="2">Complete organism</tissue>
    </source>
</reference>
<dbReference type="Proteomes" id="UP000076858">
    <property type="component" value="Unassembled WGS sequence"/>
</dbReference>
<accession>A0A162SCK5</accession>
<dbReference type="AlphaFoldDB" id="A0A162SCK5"/>
<keyword evidence="3" id="KW-1185">Reference proteome</keyword>
<organism evidence="2 3">
    <name type="scientific">Daphnia magna</name>
    <dbReference type="NCBI Taxonomy" id="35525"/>
    <lineage>
        <taxon>Eukaryota</taxon>
        <taxon>Metazoa</taxon>
        <taxon>Ecdysozoa</taxon>
        <taxon>Arthropoda</taxon>
        <taxon>Crustacea</taxon>
        <taxon>Branchiopoda</taxon>
        <taxon>Diplostraca</taxon>
        <taxon>Cladocera</taxon>
        <taxon>Anomopoda</taxon>
        <taxon>Daphniidae</taxon>
        <taxon>Daphnia</taxon>
    </lineage>
</organism>
<feature type="region of interest" description="Disordered" evidence="1">
    <location>
        <begin position="155"/>
        <end position="180"/>
    </location>
</feature>
<evidence type="ECO:0000256" key="1">
    <source>
        <dbReference type="SAM" id="MobiDB-lite"/>
    </source>
</evidence>
<proteinExistence type="predicted"/>
<evidence type="ECO:0000313" key="2">
    <source>
        <dbReference type="EMBL" id="KZS21182.1"/>
    </source>
</evidence>
<name>A0A162SCK5_9CRUS</name>
<feature type="compositionally biased region" description="Polar residues" evidence="1">
    <location>
        <begin position="167"/>
        <end position="176"/>
    </location>
</feature>
<evidence type="ECO:0000313" key="3">
    <source>
        <dbReference type="Proteomes" id="UP000076858"/>
    </source>
</evidence>
<dbReference type="OrthoDB" id="6385066at2759"/>
<sequence>MSETTIAYKDLVKFAIVDMVVHDVNEERLKTALILDFWLSTFGYKLYCPYPTLKDIKPRNWKKPVKDRQYPGPNWTSWPVVHRRDFDDYTSGREYEKTASKKAERVNLKEEKGKEAGDLQHDIYQTMEPGIPDLCFSTSPPNVDVASQNLIVGDEDSQFPMDDDSETSASETTQTVDGEISIPQFGVTAVYPTQSGANVVYPTQSGVNAVNPTQS</sequence>
<dbReference type="EMBL" id="LRGB01000055">
    <property type="protein sequence ID" value="KZS21182.1"/>
    <property type="molecule type" value="Genomic_DNA"/>
</dbReference>
<gene>
    <name evidence="2" type="ORF">APZ42_011956</name>
</gene>
<protein>
    <submittedName>
        <fullName evidence="2">Uncharacterized protein</fullName>
    </submittedName>
</protein>
<comment type="caution">
    <text evidence="2">The sequence shown here is derived from an EMBL/GenBank/DDBJ whole genome shotgun (WGS) entry which is preliminary data.</text>
</comment>
<feature type="compositionally biased region" description="Acidic residues" evidence="1">
    <location>
        <begin position="155"/>
        <end position="166"/>
    </location>
</feature>